<keyword evidence="5 6" id="KW-0472">Membrane</keyword>
<dbReference type="GO" id="GO:0005886">
    <property type="term" value="C:plasma membrane"/>
    <property type="evidence" value="ECO:0007669"/>
    <property type="project" value="TreeGrafter"/>
</dbReference>
<gene>
    <name evidence="7" type="ORF">BpHYR1_049025</name>
</gene>
<dbReference type="GO" id="GO:0005310">
    <property type="term" value="F:dicarboxylic acid transmembrane transporter activity"/>
    <property type="evidence" value="ECO:0007669"/>
    <property type="project" value="UniProtKB-ARBA"/>
</dbReference>
<dbReference type="OrthoDB" id="6493944at2759"/>
<dbReference type="EMBL" id="REGN01001378">
    <property type="protein sequence ID" value="RNA35039.1"/>
    <property type="molecule type" value="Genomic_DNA"/>
</dbReference>
<reference evidence="7 8" key="1">
    <citation type="journal article" date="2018" name="Sci. Rep.">
        <title>Genomic signatures of local adaptation to the degree of environmental predictability in rotifers.</title>
        <authorList>
            <person name="Franch-Gras L."/>
            <person name="Hahn C."/>
            <person name="Garcia-Roger E.M."/>
            <person name="Carmona M.J."/>
            <person name="Serra M."/>
            <person name="Gomez A."/>
        </authorList>
    </citation>
    <scope>NUCLEOTIDE SEQUENCE [LARGE SCALE GENOMIC DNA]</scope>
    <source>
        <strain evidence="7">HYR1</strain>
    </source>
</reference>
<dbReference type="InterPro" id="IPR001898">
    <property type="entry name" value="SLC13A/DASS"/>
</dbReference>
<accession>A0A3M7SH34</accession>
<feature type="transmembrane region" description="Helical" evidence="6">
    <location>
        <begin position="223"/>
        <end position="245"/>
    </location>
</feature>
<dbReference type="PANTHER" id="PTHR10283:SF82">
    <property type="entry name" value="SOLUTE CARRIER FAMILY 13 MEMBER 2"/>
    <property type="match status" value="1"/>
</dbReference>
<sequence>MDLKALKSYFKQHKKLALLILVPLLASIVPLSLQNKPANCAFVLIVMSLYWTTECLPIAITSLIPIVLFPMFGIMSSKDVTKIYFQTKKDIILLFYGGLVMANAIEISGLHERVSLKVLLLFGSNPTWLMLGFMAITAFMSLWISNAASCSMMLPIINAVVIQLIINDELYHQQTVIGDQDNIAMNVSSVQLKNSFDNQEIAEEAESHEKIIKRSEKARNLSTGFMLSCSYSSTIGGLGSLVGTAPNILLKGFIDEKYSDISLSFFSFSVVSLPVTIILILTSWIWLSFKWLPREHFFARKRNTRIDHISLVIKEKYENLGPA</sequence>
<comment type="caution">
    <text evidence="7">The sequence shown here is derived from an EMBL/GenBank/DDBJ whole genome shotgun (WGS) entry which is preliminary data.</text>
</comment>
<feature type="transmembrane region" description="Helical" evidence="6">
    <location>
        <begin position="50"/>
        <end position="70"/>
    </location>
</feature>
<dbReference type="STRING" id="10195.A0A3M7SH34"/>
<keyword evidence="8" id="KW-1185">Reference proteome</keyword>
<evidence type="ECO:0000256" key="3">
    <source>
        <dbReference type="ARBA" id="ARBA00022692"/>
    </source>
</evidence>
<dbReference type="GO" id="GO:0015556">
    <property type="term" value="F:C4-dicarboxylate transmembrane transporter activity"/>
    <property type="evidence" value="ECO:0007669"/>
    <property type="project" value="UniProtKB-ARBA"/>
</dbReference>
<feature type="transmembrane region" description="Helical" evidence="6">
    <location>
        <begin position="91"/>
        <end position="108"/>
    </location>
</feature>
<proteinExistence type="inferred from homology"/>
<feature type="transmembrane region" description="Helical" evidence="6">
    <location>
        <begin position="265"/>
        <end position="287"/>
    </location>
</feature>
<dbReference type="PANTHER" id="PTHR10283">
    <property type="entry name" value="SOLUTE CARRIER FAMILY 13 MEMBER"/>
    <property type="match status" value="1"/>
</dbReference>
<dbReference type="Pfam" id="PF00939">
    <property type="entry name" value="Na_sulph_symp"/>
    <property type="match status" value="1"/>
</dbReference>
<keyword evidence="3 6" id="KW-0812">Transmembrane</keyword>
<feature type="non-terminal residue" evidence="7">
    <location>
        <position position="323"/>
    </location>
</feature>
<protein>
    <submittedName>
        <fullName evidence="7">Solute carrier family 13 member 3 isoform X3</fullName>
    </submittedName>
</protein>
<feature type="transmembrane region" description="Helical" evidence="6">
    <location>
        <begin position="128"/>
        <end position="148"/>
    </location>
</feature>
<evidence type="ECO:0000256" key="1">
    <source>
        <dbReference type="ARBA" id="ARBA00004141"/>
    </source>
</evidence>
<evidence type="ECO:0000256" key="6">
    <source>
        <dbReference type="SAM" id="Phobius"/>
    </source>
</evidence>
<dbReference type="Proteomes" id="UP000276133">
    <property type="component" value="Unassembled WGS sequence"/>
</dbReference>
<name>A0A3M7SH34_BRAPC</name>
<evidence type="ECO:0000313" key="7">
    <source>
        <dbReference type="EMBL" id="RNA35039.1"/>
    </source>
</evidence>
<dbReference type="AlphaFoldDB" id="A0A3M7SH34"/>
<keyword evidence="4 6" id="KW-1133">Transmembrane helix</keyword>
<organism evidence="7 8">
    <name type="scientific">Brachionus plicatilis</name>
    <name type="common">Marine rotifer</name>
    <name type="synonym">Brachionus muelleri</name>
    <dbReference type="NCBI Taxonomy" id="10195"/>
    <lineage>
        <taxon>Eukaryota</taxon>
        <taxon>Metazoa</taxon>
        <taxon>Spiralia</taxon>
        <taxon>Gnathifera</taxon>
        <taxon>Rotifera</taxon>
        <taxon>Eurotatoria</taxon>
        <taxon>Monogononta</taxon>
        <taxon>Pseudotrocha</taxon>
        <taxon>Ploima</taxon>
        <taxon>Brachionidae</taxon>
        <taxon>Brachionus</taxon>
    </lineage>
</organism>
<evidence type="ECO:0000313" key="8">
    <source>
        <dbReference type="Proteomes" id="UP000276133"/>
    </source>
</evidence>
<evidence type="ECO:0000256" key="5">
    <source>
        <dbReference type="ARBA" id="ARBA00023136"/>
    </source>
</evidence>
<comment type="subcellular location">
    <subcellularLocation>
        <location evidence="1">Membrane</location>
        <topology evidence="1">Multi-pass membrane protein</topology>
    </subcellularLocation>
</comment>
<comment type="similarity">
    <text evidence="2">Belongs to the SLC13A/DASS transporter (TC 2.A.47) family. NADC subfamily.</text>
</comment>
<evidence type="ECO:0000256" key="4">
    <source>
        <dbReference type="ARBA" id="ARBA00022989"/>
    </source>
</evidence>
<evidence type="ECO:0000256" key="2">
    <source>
        <dbReference type="ARBA" id="ARBA00006772"/>
    </source>
</evidence>